<dbReference type="InterPro" id="IPR039422">
    <property type="entry name" value="MarR/SlyA-like"/>
</dbReference>
<dbReference type="Gene3D" id="1.10.10.10">
    <property type="entry name" value="Winged helix-like DNA-binding domain superfamily/Winged helix DNA-binding domain"/>
    <property type="match status" value="1"/>
</dbReference>
<keyword evidence="2" id="KW-0238">DNA-binding</keyword>
<reference evidence="2 5" key="2">
    <citation type="submission" date="2020-08" db="EMBL/GenBank/DDBJ databases">
        <title>Sequencing the genomes of 1000 actinobacteria strains.</title>
        <authorList>
            <person name="Klenk H.-P."/>
        </authorList>
    </citation>
    <scope>NUCLEOTIDE SEQUENCE [LARGE SCALE GENOMIC DNA]</scope>
    <source>
        <strain evidence="2 5">DSM 15626</strain>
    </source>
</reference>
<dbReference type="GO" id="GO:0006950">
    <property type="term" value="P:response to stress"/>
    <property type="evidence" value="ECO:0007669"/>
    <property type="project" value="TreeGrafter"/>
</dbReference>
<dbReference type="InterPro" id="IPR036390">
    <property type="entry name" value="WH_DNA-bd_sf"/>
</dbReference>
<dbReference type="InterPro" id="IPR036388">
    <property type="entry name" value="WH-like_DNA-bd_sf"/>
</dbReference>
<feature type="domain" description="HTH marR-type" evidence="1">
    <location>
        <begin position="3"/>
        <end position="139"/>
    </location>
</feature>
<organism evidence="3 4">
    <name type="scientific">Kribbella sandramycini</name>
    <dbReference type="NCBI Taxonomy" id="60450"/>
    <lineage>
        <taxon>Bacteria</taxon>
        <taxon>Bacillati</taxon>
        <taxon>Actinomycetota</taxon>
        <taxon>Actinomycetes</taxon>
        <taxon>Propionibacteriales</taxon>
        <taxon>Kribbellaceae</taxon>
        <taxon>Kribbella</taxon>
    </lineage>
</organism>
<dbReference type="InterPro" id="IPR000835">
    <property type="entry name" value="HTH_MarR-typ"/>
</dbReference>
<dbReference type="GO" id="GO:0003677">
    <property type="term" value="F:DNA binding"/>
    <property type="evidence" value="ECO:0007669"/>
    <property type="project" value="UniProtKB-KW"/>
</dbReference>
<dbReference type="GO" id="GO:0003700">
    <property type="term" value="F:DNA-binding transcription factor activity"/>
    <property type="evidence" value="ECO:0007669"/>
    <property type="project" value="InterPro"/>
</dbReference>
<dbReference type="EMBL" id="JABJRC010000003">
    <property type="protein sequence ID" value="NOL41577.1"/>
    <property type="molecule type" value="Genomic_DNA"/>
</dbReference>
<dbReference type="Proteomes" id="UP000534306">
    <property type="component" value="Unassembled WGS sequence"/>
</dbReference>
<dbReference type="RefSeq" id="WP_171674077.1">
    <property type="nucleotide sequence ID" value="NZ_BAAAGT010000001.1"/>
</dbReference>
<protein>
    <submittedName>
        <fullName evidence="2 3">MarR family transcriptional regulator</fullName>
    </submittedName>
</protein>
<evidence type="ECO:0000313" key="4">
    <source>
        <dbReference type="Proteomes" id="UP000534306"/>
    </source>
</evidence>
<comment type="caution">
    <text evidence="3">The sequence shown here is derived from an EMBL/GenBank/DDBJ whole genome shotgun (WGS) entry which is preliminary data.</text>
</comment>
<keyword evidence="4" id="KW-1185">Reference proteome</keyword>
<reference evidence="3 4" key="1">
    <citation type="submission" date="2020-05" db="EMBL/GenBank/DDBJ databases">
        <title>Genome sequence of Kribbella sandramycini ATCC 39419.</title>
        <authorList>
            <person name="Maclea K.S."/>
            <person name="Fair J.L."/>
        </authorList>
    </citation>
    <scope>NUCLEOTIDE SEQUENCE [LARGE SCALE GENOMIC DNA]</scope>
    <source>
        <strain evidence="3 4">ATCC 39419</strain>
    </source>
</reference>
<name>A0A7Y4L115_9ACTN</name>
<evidence type="ECO:0000259" key="1">
    <source>
        <dbReference type="PROSITE" id="PS50995"/>
    </source>
</evidence>
<sequence length="154" mass="16514">MSKQTLIAEITSAVVRFQNATERVDAAAAAALGINRTDLACIGLLAISGGMTAGRLATEAGLSPAATTTVIERLEAAGYAVRSKDGADRRRVVVTTTPLAEERIEQVYGPVLPAGTALLSRYTRAELETIQRFLTQGEELQDRQAERIRSQRTV</sequence>
<dbReference type="SUPFAM" id="SSF46785">
    <property type="entry name" value="Winged helix' DNA-binding domain"/>
    <property type="match status" value="1"/>
</dbReference>
<dbReference type="Proteomes" id="UP000553957">
    <property type="component" value="Unassembled WGS sequence"/>
</dbReference>
<dbReference type="PROSITE" id="PS50995">
    <property type="entry name" value="HTH_MARR_2"/>
    <property type="match status" value="1"/>
</dbReference>
<proteinExistence type="predicted"/>
<gene>
    <name evidence="2" type="ORF">HNR71_000945</name>
    <name evidence="3" type="ORF">HPO96_15125</name>
</gene>
<evidence type="ECO:0000313" key="3">
    <source>
        <dbReference type="EMBL" id="NOL41577.1"/>
    </source>
</evidence>
<evidence type="ECO:0000313" key="2">
    <source>
        <dbReference type="EMBL" id="MBB6565308.1"/>
    </source>
</evidence>
<dbReference type="EMBL" id="JACHKF010000001">
    <property type="protein sequence ID" value="MBB6565308.1"/>
    <property type="molecule type" value="Genomic_DNA"/>
</dbReference>
<evidence type="ECO:0000313" key="5">
    <source>
        <dbReference type="Proteomes" id="UP000553957"/>
    </source>
</evidence>
<dbReference type="AlphaFoldDB" id="A0A7Y4L115"/>
<dbReference type="SMART" id="SM00347">
    <property type="entry name" value="HTH_MARR"/>
    <property type="match status" value="1"/>
</dbReference>
<dbReference type="PANTHER" id="PTHR33164">
    <property type="entry name" value="TRANSCRIPTIONAL REGULATOR, MARR FAMILY"/>
    <property type="match status" value="1"/>
</dbReference>
<accession>A0A7Y4L115</accession>
<dbReference type="Pfam" id="PF12802">
    <property type="entry name" value="MarR_2"/>
    <property type="match status" value="1"/>
</dbReference>
<dbReference type="PANTHER" id="PTHR33164:SF106">
    <property type="entry name" value="TRANSCRIPTIONAL REGULATORY PROTEIN"/>
    <property type="match status" value="1"/>
</dbReference>